<dbReference type="PANTHER" id="PTHR34819">
    <property type="entry name" value="LARGE CYSTEINE-RICH PERIPLASMIC PROTEIN OMCB"/>
    <property type="match status" value="1"/>
</dbReference>
<evidence type="ECO:0000259" key="3">
    <source>
        <dbReference type="Pfam" id="PF01345"/>
    </source>
</evidence>
<dbReference type="InterPro" id="IPR051172">
    <property type="entry name" value="Chlamydia_OmcB"/>
</dbReference>
<evidence type="ECO:0000313" key="5">
    <source>
        <dbReference type="Proteomes" id="UP000315647"/>
    </source>
</evidence>
<dbReference type="EMBL" id="CP037421">
    <property type="protein sequence ID" value="QDT29138.1"/>
    <property type="molecule type" value="Genomic_DNA"/>
</dbReference>
<dbReference type="PROSITE" id="PS51257">
    <property type="entry name" value="PROKAR_LIPOPROTEIN"/>
    <property type="match status" value="1"/>
</dbReference>
<evidence type="ECO:0000256" key="1">
    <source>
        <dbReference type="SAM" id="MobiDB-lite"/>
    </source>
</evidence>
<sequence precursor="true">MPGIENRPILKLTSGMLLLLTLSLTACTAFAPSQRSSWKLTDPPSLAPQNQPLNSPKPGSPNPQSRETQRVGPQESIPQKETEPAQPDKELFAVPESIDRNQPPQPRDLPEDIPSRPRLETPQPQTRGKPETTPQRPSGPMMTPPAQAGPLEMTVDVIPKRQLGSGATFYLIIKNTSNQSVRNVLLECEFDSALLFPGRREKKIGQRLGTLQPGESKEINLTLYSDTLGNHCCRFRAMAEGEELVWKSVCVEYVKKQLELSVIGPSARTIGSRAEYIIKLSNVNDVDLKNVKVTVSYDASLIPREASIGSERETGQLKWMLDTIRVGEGVQLQVEFDCEVAAEYACMRVNVTSPELPDEQASACLKVTPAQGVLDVQVRDTKDPIARGEETTYEVSIENRGLQPARGIQLRAKIPRMFRVVSVEAHQGNQKLNLRPEVNQNTLVVSPVQELPADAFLRYTIQVKALSSGDGEFDVTITSNDSDKLETRVSEITTVNR</sequence>
<feature type="region of interest" description="Disordered" evidence="1">
    <location>
        <begin position="35"/>
        <end position="148"/>
    </location>
</feature>
<reference evidence="4 5" key="1">
    <citation type="submission" date="2019-03" db="EMBL/GenBank/DDBJ databases">
        <title>Deep-cultivation of Planctomycetes and their phenomic and genomic characterization uncovers novel biology.</title>
        <authorList>
            <person name="Wiegand S."/>
            <person name="Jogler M."/>
            <person name="Boedeker C."/>
            <person name="Pinto D."/>
            <person name="Vollmers J."/>
            <person name="Rivas-Marin E."/>
            <person name="Kohn T."/>
            <person name="Peeters S.H."/>
            <person name="Heuer A."/>
            <person name="Rast P."/>
            <person name="Oberbeckmann S."/>
            <person name="Bunk B."/>
            <person name="Jeske O."/>
            <person name="Meyerdierks A."/>
            <person name="Storesund J.E."/>
            <person name="Kallscheuer N."/>
            <person name="Luecker S."/>
            <person name="Lage O.M."/>
            <person name="Pohl T."/>
            <person name="Merkel B.J."/>
            <person name="Hornburger P."/>
            <person name="Mueller R.-W."/>
            <person name="Bruemmer F."/>
            <person name="Labrenz M."/>
            <person name="Spormann A.M."/>
            <person name="Op den Camp H."/>
            <person name="Overmann J."/>
            <person name="Amann R."/>
            <person name="Jetten M.S.M."/>
            <person name="Mascher T."/>
            <person name="Medema M.H."/>
            <person name="Devos D.P."/>
            <person name="Kaster A.-K."/>
            <person name="Ovreas L."/>
            <person name="Rohde M."/>
            <person name="Galperin M.Y."/>
            <person name="Jogler C."/>
        </authorList>
    </citation>
    <scope>NUCLEOTIDE SEQUENCE [LARGE SCALE GENOMIC DNA]</scope>
    <source>
        <strain evidence="4 5">Enr10</strain>
    </source>
</reference>
<dbReference type="Pfam" id="PF01345">
    <property type="entry name" value="DUF11"/>
    <property type="match status" value="1"/>
</dbReference>
<feature type="compositionally biased region" description="Basic and acidic residues" evidence="1">
    <location>
        <begin position="78"/>
        <end position="91"/>
    </location>
</feature>
<gene>
    <name evidence="4" type="primary">omcB_4</name>
    <name evidence="4" type="ORF">Enr10x_44870</name>
</gene>
<keyword evidence="2" id="KW-0732">Signal</keyword>
<feature type="compositionally biased region" description="Polar residues" evidence="1">
    <location>
        <begin position="122"/>
        <end position="136"/>
    </location>
</feature>
<feature type="domain" description="DUF11" evidence="3">
    <location>
        <begin position="376"/>
        <end position="484"/>
    </location>
</feature>
<proteinExistence type="predicted"/>
<feature type="compositionally biased region" description="Basic and acidic residues" evidence="1">
    <location>
        <begin position="108"/>
        <end position="119"/>
    </location>
</feature>
<accession>A0A517QBY2</accession>
<dbReference type="PANTHER" id="PTHR34819:SF3">
    <property type="entry name" value="CELL SURFACE PROTEIN"/>
    <property type="match status" value="1"/>
</dbReference>
<keyword evidence="5" id="KW-1185">Reference proteome</keyword>
<protein>
    <submittedName>
        <fullName evidence="4">Large cysteine-rich periplasmic protein OmcB</fullName>
    </submittedName>
</protein>
<dbReference type="Proteomes" id="UP000315647">
    <property type="component" value="Chromosome"/>
</dbReference>
<evidence type="ECO:0000256" key="2">
    <source>
        <dbReference type="SAM" id="SignalP"/>
    </source>
</evidence>
<dbReference type="AlphaFoldDB" id="A0A517QBY2"/>
<evidence type="ECO:0000313" key="4">
    <source>
        <dbReference type="EMBL" id="QDT29138.1"/>
    </source>
</evidence>
<feature type="chain" id="PRO_5022100248" evidence="2">
    <location>
        <begin position="32"/>
        <end position="497"/>
    </location>
</feature>
<dbReference type="InterPro" id="IPR001434">
    <property type="entry name" value="OmcB-like_DUF11"/>
</dbReference>
<name>A0A517QBY2_9PLAN</name>
<organism evidence="4 5">
    <name type="scientific">Gimesia panareensis</name>
    <dbReference type="NCBI Taxonomy" id="2527978"/>
    <lineage>
        <taxon>Bacteria</taxon>
        <taxon>Pseudomonadati</taxon>
        <taxon>Planctomycetota</taxon>
        <taxon>Planctomycetia</taxon>
        <taxon>Planctomycetales</taxon>
        <taxon>Planctomycetaceae</taxon>
        <taxon>Gimesia</taxon>
    </lineage>
</organism>
<feature type="signal peptide" evidence="2">
    <location>
        <begin position="1"/>
        <end position="31"/>
    </location>
</feature>